<feature type="domain" description="Myb-like" evidence="7">
    <location>
        <begin position="43"/>
        <end position="95"/>
    </location>
</feature>
<evidence type="ECO:0000259" key="7">
    <source>
        <dbReference type="PROSITE" id="PS50090"/>
    </source>
</evidence>
<dbReference type="GO" id="GO:0005634">
    <property type="term" value="C:nucleus"/>
    <property type="evidence" value="ECO:0007669"/>
    <property type="project" value="UniProtKB-SubCell"/>
</dbReference>
<keyword evidence="6" id="KW-0539">Nucleus</keyword>
<feature type="domain" description="HTH myb-type" evidence="8">
    <location>
        <begin position="100"/>
        <end position="150"/>
    </location>
</feature>
<proteinExistence type="predicted"/>
<name>A0A9Q1M663_9SOLA</name>
<dbReference type="InterPro" id="IPR009057">
    <property type="entry name" value="Homeodomain-like_sf"/>
</dbReference>
<dbReference type="InterPro" id="IPR017930">
    <property type="entry name" value="Myb_dom"/>
</dbReference>
<dbReference type="FunFam" id="1.10.10.60:FF:000001">
    <property type="entry name" value="MYB-related transcription factor"/>
    <property type="match status" value="1"/>
</dbReference>
<keyword evidence="5" id="KW-0804">Transcription</keyword>
<evidence type="ECO:0000259" key="8">
    <source>
        <dbReference type="PROSITE" id="PS51294"/>
    </source>
</evidence>
<comment type="subcellular location">
    <subcellularLocation>
        <location evidence="1">Nucleus</location>
    </subcellularLocation>
</comment>
<evidence type="ECO:0000313" key="10">
    <source>
        <dbReference type="Proteomes" id="UP001152561"/>
    </source>
</evidence>
<evidence type="ECO:0000256" key="3">
    <source>
        <dbReference type="ARBA" id="ARBA00023015"/>
    </source>
</evidence>
<dbReference type="InterPro" id="IPR001005">
    <property type="entry name" value="SANT/Myb"/>
</dbReference>
<evidence type="ECO:0000256" key="6">
    <source>
        <dbReference type="ARBA" id="ARBA00023242"/>
    </source>
</evidence>
<dbReference type="Pfam" id="PF00249">
    <property type="entry name" value="Myb_DNA-binding"/>
    <property type="match status" value="2"/>
</dbReference>
<dbReference type="Proteomes" id="UP001152561">
    <property type="component" value="Unassembled WGS sequence"/>
</dbReference>
<keyword evidence="10" id="KW-1185">Reference proteome</keyword>
<dbReference type="CDD" id="cd00167">
    <property type="entry name" value="SANT"/>
    <property type="match status" value="2"/>
</dbReference>
<dbReference type="PANTHER" id="PTHR47997">
    <property type="entry name" value="MYB DOMAIN PROTEIN 55"/>
    <property type="match status" value="1"/>
</dbReference>
<reference evidence="10" key="1">
    <citation type="journal article" date="2023" name="Proc. Natl. Acad. Sci. U.S.A.">
        <title>Genomic and structural basis for evolution of tropane alkaloid biosynthesis.</title>
        <authorList>
            <person name="Wanga Y.-J."/>
            <person name="Taina T."/>
            <person name="Yua J.-Y."/>
            <person name="Lia J."/>
            <person name="Xua B."/>
            <person name="Chenc J."/>
            <person name="D'Auriad J.C."/>
            <person name="Huanga J.-P."/>
            <person name="Huanga S.-X."/>
        </authorList>
    </citation>
    <scope>NUCLEOTIDE SEQUENCE [LARGE SCALE GENOMIC DNA]</scope>
    <source>
        <strain evidence="10">cv. KIB-2019</strain>
    </source>
</reference>
<sequence>MMLSQGVPTFLEIKALIKELNTLSGKFLYKPQLCFQEYVPPHMEEIKKGAWSPEEDQKLKAYIMRYGIWNWNLMPKFAGLSRTGKSCRLRWMNYLRPDVKRGPFSMEEVETVIKMYQELGNRWAAIAARFPGRTDNEVKNFFHTHLKKHLKLKNIDAPVKSKARLKRVLEKNKKTNTGKADQEKPLLFLDIGPAGTSYNSSLISPDISSSCSSIITFDGNQKMNIDDMENTVILESNPASTHHETDPCFISESLSIDSLDQFDTSSFWLHLLNDVNRLIL</sequence>
<gene>
    <name evidence="9" type="ORF">K7X08_020252</name>
</gene>
<keyword evidence="4" id="KW-0238">DNA-binding</keyword>
<organism evidence="9 10">
    <name type="scientific">Anisodus acutangulus</name>
    <dbReference type="NCBI Taxonomy" id="402998"/>
    <lineage>
        <taxon>Eukaryota</taxon>
        <taxon>Viridiplantae</taxon>
        <taxon>Streptophyta</taxon>
        <taxon>Embryophyta</taxon>
        <taxon>Tracheophyta</taxon>
        <taxon>Spermatophyta</taxon>
        <taxon>Magnoliopsida</taxon>
        <taxon>eudicotyledons</taxon>
        <taxon>Gunneridae</taxon>
        <taxon>Pentapetalae</taxon>
        <taxon>asterids</taxon>
        <taxon>lamiids</taxon>
        <taxon>Solanales</taxon>
        <taxon>Solanaceae</taxon>
        <taxon>Solanoideae</taxon>
        <taxon>Hyoscyameae</taxon>
        <taxon>Anisodus</taxon>
    </lineage>
</organism>
<dbReference type="SUPFAM" id="SSF46689">
    <property type="entry name" value="Homeodomain-like"/>
    <property type="match status" value="1"/>
</dbReference>
<dbReference type="SMART" id="SM00717">
    <property type="entry name" value="SANT"/>
    <property type="match status" value="2"/>
</dbReference>
<dbReference type="PROSITE" id="PS51294">
    <property type="entry name" value="HTH_MYB"/>
    <property type="match status" value="2"/>
</dbReference>
<comment type="caution">
    <text evidence="9">The sequence shown here is derived from an EMBL/GenBank/DDBJ whole genome shotgun (WGS) entry which is preliminary data.</text>
</comment>
<dbReference type="GO" id="GO:0000976">
    <property type="term" value="F:transcription cis-regulatory region binding"/>
    <property type="evidence" value="ECO:0007669"/>
    <property type="project" value="UniProtKB-ARBA"/>
</dbReference>
<dbReference type="EMBL" id="JAJAGQ010000009">
    <property type="protein sequence ID" value="KAJ8552859.1"/>
    <property type="molecule type" value="Genomic_DNA"/>
</dbReference>
<dbReference type="Gene3D" id="1.10.10.60">
    <property type="entry name" value="Homeodomain-like"/>
    <property type="match status" value="2"/>
</dbReference>
<evidence type="ECO:0000256" key="1">
    <source>
        <dbReference type="ARBA" id="ARBA00004123"/>
    </source>
</evidence>
<evidence type="ECO:0000256" key="4">
    <source>
        <dbReference type="ARBA" id="ARBA00023125"/>
    </source>
</evidence>
<protein>
    <submittedName>
        <fullName evidence="9">Uncharacterized protein</fullName>
    </submittedName>
</protein>
<keyword evidence="2" id="KW-0677">Repeat</keyword>
<dbReference type="OrthoDB" id="2143914at2759"/>
<accession>A0A9Q1M663</accession>
<dbReference type="PROSITE" id="PS50090">
    <property type="entry name" value="MYB_LIKE"/>
    <property type="match status" value="2"/>
</dbReference>
<keyword evidence="3" id="KW-0805">Transcription regulation</keyword>
<evidence type="ECO:0000313" key="9">
    <source>
        <dbReference type="EMBL" id="KAJ8552859.1"/>
    </source>
</evidence>
<evidence type="ECO:0000256" key="2">
    <source>
        <dbReference type="ARBA" id="ARBA00022737"/>
    </source>
</evidence>
<feature type="domain" description="Myb-like" evidence="7">
    <location>
        <begin position="96"/>
        <end position="146"/>
    </location>
</feature>
<dbReference type="GO" id="GO:0010597">
    <property type="term" value="P:green leaf volatile biosynthetic process"/>
    <property type="evidence" value="ECO:0007669"/>
    <property type="project" value="UniProtKB-ARBA"/>
</dbReference>
<feature type="domain" description="HTH myb-type" evidence="8">
    <location>
        <begin position="43"/>
        <end position="99"/>
    </location>
</feature>
<evidence type="ECO:0000256" key="5">
    <source>
        <dbReference type="ARBA" id="ARBA00023163"/>
    </source>
</evidence>
<dbReference type="AlphaFoldDB" id="A0A9Q1M663"/>
<dbReference type="PANTHER" id="PTHR47997:SF28">
    <property type="entry name" value="TRANSCRIPTION FACTOR MYB15-LIKE"/>
    <property type="match status" value="1"/>
</dbReference>
<dbReference type="InterPro" id="IPR051953">
    <property type="entry name" value="Plant_SW-associated_TFs"/>
</dbReference>